<protein>
    <submittedName>
        <fullName evidence="1">Uncharacterized protein</fullName>
    </submittedName>
</protein>
<name>A0A5B7HM31_PORTR</name>
<gene>
    <name evidence="1" type="ORF">E2C01_065089</name>
</gene>
<reference evidence="1 2" key="1">
    <citation type="submission" date="2019-05" db="EMBL/GenBank/DDBJ databases">
        <title>Another draft genome of Portunus trituberculatus and its Hox gene families provides insights of decapod evolution.</title>
        <authorList>
            <person name="Jeong J.-H."/>
            <person name="Song I."/>
            <person name="Kim S."/>
            <person name="Choi T."/>
            <person name="Kim D."/>
            <person name="Ryu S."/>
            <person name="Kim W."/>
        </authorList>
    </citation>
    <scope>NUCLEOTIDE SEQUENCE [LARGE SCALE GENOMIC DNA]</scope>
    <source>
        <tissue evidence="1">Muscle</tissue>
    </source>
</reference>
<dbReference type="Proteomes" id="UP000324222">
    <property type="component" value="Unassembled WGS sequence"/>
</dbReference>
<evidence type="ECO:0000313" key="2">
    <source>
        <dbReference type="Proteomes" id="UP000324222"/>
    </source>
</evidence>
<dbReference type="AlphaFoldDB" id="A0A5B7HM31"/>
<sequence>MKEITPRWRTCGRDGKGSVTYHRLSGTPEGRTGANVRFVCDLPVTQARTQPRLNLGLYRFLLFLRE</sequence>
<accession>A0A5B7HM31</accession>
<organism evidence="1 2">
    <name type="scientific">Portunus trituberculatus</name>
    <name type="common">Swimming crab</name>
    <name type="synonym">Neptunus trituberculatus</name>
    <dbReference type="NCBI Taxonomy" id="210409"/>
    <lineage>
        <taxon>Eukaryota</taxon>
        <taxon>Metazoa</taxon>
        <taxon>Ecdysozoa</taxon>
        <taxon>Arthropoda</taxon>
        <taxon>Crustacea</taxon>
        <taxon>Multicrustacea</taxon>
        <taxon>Malacostraca</taxon>
        <taxon>Eumalacostraca</taxon>
        <taxon>Eucarida</taxon>
        <taxon>Decapoda</taxon>
        <taxon>Pleocyemata</taxon>
        <taxon>Brachyura</taxon>
        <taxon>Eubrachyura</taxon>
        <taxon>Portunoidea</taxon>
        <taxon>Portunidae</taxon>
        <taxon>Portuninae</taxon>
        <taxon>Portunus</taxon>
    </lineage>
</organism>
<keyword evidence="2" id="KW-1185">Reference proteome</keyword>
<proteinExistence type="predicted"/>
<dbReference type="EMBL" id="VSRR010031797">
    <property type="protein sequence ID" value="MPC70829.1"/>
    <property type="molecule type" value="Genomic_DNA"/>
</dbReference>
<evidence type="ECO:0000313" key="1">
    <source>
        <dbReference type="EMBL" id="MPC70829.1"/>
    </source>
</evidence>
<comment type="caution">
    <text evidence="1">The sequence shown here is derived from an EMBL/GenBank/DDBJ whole genome shotgun (WGS) entry which is preliminary data.</text>
</comment>